<protein>
    <submittedName>
        <fullName evidence="1">N-acylneuraminate cytidylyltransferase</fullName>
    </submittedName>
</protein>
<dbReference type="GO" id="GO:0008781">
    <property type="term" value="F:N-acylneuraminate cytidylyltransferase activity"/>
    <property type="evidence" value="ECO:0007669"/>
    <property type="project" value="TreeGrafter"/>
</dbReference>
<name>A0A1G7Q3M8_9GAMM</name>
<dbReference type="PANTHER" id="PTHR21485">
    <property type="entry name" value="HAD SUPERFAMILY MEMBERS CMAS AND KDSC"/>
    <property type="match status" value="1"/>
</dbReference>
<sequence>MIDSQRVVAMIPARGGSKTVPGKNLRDLNGKPLIAWTIELALSLEEVDRVIVSTDSDEIAAVARQYGAEAVPRPPELATDTALVLDAVRDLAQRLHQEGEGAAYALLLEPTAPLRRGIDVQSCLQRLHQDGLDSVATFKPADLNPHRAWRIREGMPETFVEGSVPWLPRQQLPEAFQLSGEVYAFRLDTLATATLGMLFGRTGAVVVDGKASLDIDNEQDFLIAEFITRESQNEQISA</sequence>
<dbReference type="InterPro" id="IPR050793">
    <property type="entry name" value="CMP-NeuNAc_synthase"/>
</dbReference>
<dbReference type="PANTHER" id="PTHR21485:SF6">
    <property type="entry name" value="N-ACYLNEURAMINATE CYTIDYLYLTRANSFERASE-RELATED"/>
    <property type="match status" value="1"/>
</dbReference>
<keyword evidence="1" id="KW-0808">Transferase</keyword>
<dbReference type="InterPro" id="IPR029044">
    <property type="entry name" value="Nucleotide-diphossugar_trans"/>
</dbReference>
<evidence type="ECO:0000313" key="1">
    <source>
        <dbReference type="EMBL" id="SDF93106.1"/>
    </source>
</evidence>
<dbReference type="Pfam" id="PF02348">
    <property type="entry name" value="CTP_transf_3"/>
    <property type="match status" value="1"/>
</dbReference>
<keyword evidence="2" id="KW-1185">Reference proteome</keyword>
<proteinExistence type="predicted"/>
<dbReference type="AlphaFoldDB" id="A0A1G7Q3M8"/>
<dbReference type="EMBL" id="FNCI01000003">
    <property type="protein sequence ID" value="SDF93106.1"/>
    <property type="molecule type" value="Genomic_DNA"/>
</dbReference>
<dbReference type="RefSeq" id="WP_092523690.1">
    <property type="nucleotide sequence ID" value="NZ_FNCI01000003.1"/>
</dbReference>
<gene>
    <name evidence="1" type="ORF">SAMN05216571_10350</name>
</gene>
<organism evidence="1 2">
    <name type="scientific">Onishia taeanensis</name>
    <dbReference type="NCBI Taxonomy" id="284577"/>
    <lineage>
        <taxon>Bacteria</taxon>
        <taxon>Pseudomonadati</taxon>
        <taxon>Pseudomonadota</taxon>
        <taxon>Gammaproteobacteria</taxon>
        <taxon>Oceanospirillales</taxon>
        <taxon>Halomonadaceae</taxon>
        <taxon>Onishia</taxon>
    </lineage>
</organism>
<dbReference type="CDD" id="cd02513">
    <property type="entry name" value="CMP-NeuAc_Synthase"/>
    <property type="match status" value="1"/>
</dbReference>
<evidence type="ECO:0000313" key="2">
    <source>
        <dbReference type="Proteomes" id="UP000198641"/>
    </source>
</evidence>
<reference evidence="1 2" key="1">
    <citation type="submission" date="2016-10" db="EMBL/GenBank/DDBJ databases">
        <authorList>
            <person name="de Groot N.N."/>
        </authorList>
    </citation>
    <scope>NUCLEOTIDE SEQUENCE [LARGE SCALE GENOMIC DNA]</scope>
    <source>
        <strain evidence="1 2">BH539</strain>
    </source>
</reference>
<dbReference type="Proteomes" id="UP000198641">
    <property type="component" value="Unassembled WGS sequence"/>
</dbReference>
<dbReference type="OrthoDB" id="9805604at2"/>
<accession>A0A1G7Q3M8</accession>
<dbReference type="STRING" id="284577.SAMN05216571_10350"/>
<keyword evidence="1" id="KW-0548">Nucleotidyltransferase</keyword>
<dbReference type="InterPro" id="IPR003329">
    <property type="entry name" value="Cytidylyl_trans"/>
</dbReference>
<dbReference type="SUPFAM" id="SSF53448">
    <property type="entry name" value="Nucleotide-diphospho-sugar transferases"/>
    <property type="match status" value="1"/>
</dbReference>
<dbReference type="Gene3D" id="3.90.550.10">
    <property type="entry name" value="Spore Coat Polysaccharide Biosynthesis Protein SpsA, Chain A"/>
    <property type="match status" value="1"/>
</dbReference>